<proteinExistence type="predicted"/>
<dbReference type="InParanoid" id="A0A067NC50"/>
<dbReference type="PANTHER" id="PTHR32100">
    <property type="entry name" value="OMEGA-6 FATTY ACID DESATURASE, CHLOROPLASTIC"/>
    <property type="match status" value="1"/>
</dbReference>
<dbReference type="GO" id="GO:0016491">
    <property type="term" value="F:oxidoreductase activity"/>
    <property type="evidence" value="ECO:0007669"/>
    <property type="project" value="InterPro"/>
</dbReference>
<feature type="transmembrane region" description="Helical" evidence="1">
    <location>
        <begin position="89"/>
        <end position="112"/>
    </location>
</feature>
<feature type="domain" description="Fatty acid desaturase" evidence="2">
    <location>
        <begin position="93"/>
        <end position="393"/>
    </location>
</feature>
<dbReference type="GO" id="GO:0006629">
    <property type="term" value="P:lipid metabolic process"/>
    <property type="evidence" value="ECO:0007669"/>
    <property type="project" value="InterPro"/>
</dbReference>
<keyword evidence="1" id="KW-0472">Membrane</keyword>
<organism evidence="3 4">
    <name type="scientific">Botryobasidium botryosum (strain FD-172 SS1)</name>
    <dbReference type="NCBI Taxonomy" id="930990"/>
    <lineage>
        <taxon>Eukaryota</taxon>
        <taxon>Fungi</taxon>
        <taxon>Dikarya</taxon>
        <taxon>Basidiomycota</taxon>
        <taxon>Agaricomycotina</taxon>
        <taxon>Agaricomycetes</taxon>
        <taxon>Cantharellales</taxon>
        <taxon>Botryobasidiaceae</taxon>
        <taxon>Botryobasidium</taxon>
    </lineage>
</organism>
<feature type="transmembrane region" description="Helical" evidence="1">
    <location>
        <begin position="258"/>
        <end position="281"/>
    </location>
</feature>
<dbReference type="InterPro" id="IPR012171">
    <property type="entry name" value="Fatty_acid_desaturase"/>
</dbReference>
<sequence length="450" mass="50014">MSPAAPASSVKLDGGDAEIEKWIVPDLTVKDLLSVIPAHCWERSTIRSASYVVWDFALLALFLKATLYAEPYLTPAYIDLPYPVLYSVARFSLWSVYGFCAGLVATGLWVIAHECGHGAFSKSRTINHVVGWILHSGLGVPYHSWRITHAKHHAHTAHLTQDQVFVPKTRSQHPAGLPAFDATREDLDGTPSKVQKAVQEELWEALHDTPLVASFWCAMQLLVGWPMYLITNASGQRNYPKGVNHFVPKEPLFSPAQFGQILISDLGVFIWLGAIISWAYLRGASEMIRIYLVPYLWVNHWLVLITFLQHTDPLLPHYRASSFTFPRGALSTLDRTLLGGDGIIGKITGWIGATTTHGISETHVAHHVASKIPHYHAWDASDALRARLASAGYNFEGRPGTWGEVFRVWNACKFVEDEGEVVFYKDARGIAQRTAVFSDHAVSDSGIELQ</sequence>
<accession>A0A067NC50</accession>
<feature type="transmembrane region" description="Helical" evidence="1">
    <location>
        <begin position="211"/>
        <end position="230"/>
    </location>
</feature>
<evidence type="ECO:0000256" key="1">
    <source>
        <dbReference type="SAM" id="Phobius"/>
    </source>
</evidence>
<dbReference type="Pfam" id="PF00487">
    <property type="entry name" value="FA_desaturase"/>
    <property type="match status" value="1"/>
</dbReference>
<dbReference type="AlphaFoldDB" id="A0A067NC50"/>
<feature type="transmembrane region" description="Helical" evidence="1">
    <location>
        <begin position="288"/>
        <end position="308"/>
    </location>
</feature>
<dbReference type="STRING" id="930990.A0A067NC50"/>
<evidence type="ECO:0000259" key="2">
    <source>
        <dbReference type="Pfam" id="PF00487"/>
    </source>
</evidence>
<evidence type="ECO:0000313" key="3">
    <source>
        <dbReference type="EMBL" id="KDQ21707.1"/>
    </source>
</evidence>
<dbReference type="EMBL" id="KL198016">
    <property type="protein sequence ID" value="KDQ21707.1"/>
    <property type="molecule type" value="Genomic_DNA"/>
</dbReference>
<dbReference type="CDD" id="cd03507">
    <property type="entry name" value="Delta12-FADS-like"/>
    <property type="match status" value="1"/>
</dbReference>
<keyword evidence="1" id="KW-1133">Transmembrane helix</keyword>
<feature type="transmembrane region" description="Helical" evidence="1">
    <location>
        <begin position="51"/>
        <end position="69"/>
    </location>
</feature>
<dbReference type="OrthoDB" id="1461976at2759"/>
<dbReference type="InterPro" id="IPR005804">
    <property type="entry name" value="FA_desaturase_dom"/>
</dbReference>
<reference evidence="4" key="1">
    <citation type="journal article" date="2014" name="Proc. Natl. Acad. Sci. U.S.A.">
        <title>Extensive sampling of basidiomycete genomes demonstrates inadequacy of the white-rot/brown-rot paradigm for wood decay fungi.</title>
        <authorList>
            <person name="Riley R."/>
            <person name="Salamov A.A."/>
            <person name="Brown D.W."/>
            <person name="Nagy L.G."/>
            <person name="Floudas D."/>
            <person name="Held B.W."/>
            <person name="Levasseur A."/>
            <person name="Lombard V."/>
            <person name="Morin E."/>
            <person name="Otillar R."/>
            <person name="Lindquist E.A."/>
            <person name="Sun H."/>
            <person name="LaButti K.M."/>
            <person name="Schmutz J."/>
            <person name="Jabbour D."/>
            <person name="Luo H."/>
            <person name="Baker S.E."/>
            <person name="Pisabarro A.G."/>
            <person name="Walton J.D."/>
            <person name="Blanchette R.A."/>
            <person name="Henrissat B."/>
            <person name="Martin F."/>
            <person name="Cullen D."/>
            <person name="Hibbett D.S."/>
            <person name="Grigoriev I.V."/>
        </authorList>
    </citation>
    <scope>NUCLEOTIDE SEQUENCE [LARGE SCALE GENOMIC DNA]</scope>
    <source>
        <strain evidence="4">FD-172 SS1</strain>
    </source>
</reference>
<keyword evidence="4" id="KW-1185">Reference proteome</keyword>
<protein>
    <recommendedName>
        <fullName evidence="2">Fatty acid desaturase domain-containing protein</fullName>
    </recommendedName>
</protein>
<keyword evidence="1" id="KW-0812">Transmembrane</keyword>
<dbReference type="HOGENOM" id="CLU_033094_0_0_1"/>
<name>A0A067NC50_BOTB1</name>
<dbReference type="Proteomes" id="UP000027195">
    <property type="component" value="Unassembled WGS sequence"/>
</dbReference>
<evidence type="ECO:0000313" key="4">
    <source>
        <dbReference type="Proteomes" id="UP000027195"/>
    </source>
</evidence>
<gene>
    <name evidence="3" type="ORF">BOTBODRAFT_26134</name>
</gene>